<sequence length="182" mass="19724">MSNTVKVGTDDFVRVPRLEVGGANWVLYKDRLLWAADAKGVLGHLDGTFPTVPLVRAHWLSGWPMGEGEEVMLEEGAAMRLRRGALTLRWRPDIPLSSKVVFGVSNGGSTARGTLVGRGSQAATIRPARTVRALTGRGEHSAARNPAQIALSLYATDRRRFVCTSPGRSPLYAATGRLYSRP</sequence>
<proteinExistence type="predicted"/>
<gene>
    <name evidence="1" type="ORF">NUW54_g7492</name>
</gene>
<name>A0ACC1PKQ9_9APHY</name>
<keyword evidence="2" id="KW-1185">Reference proteome</keyword>
<organism evidence="1 2">
    <name type="scientific">Trametes sanguinea</name>
    <dbReference type="NCBI Taxonomy" id="158606"/>
    <lineage>
        <taxon>Eukaryota</taxon>
        <taxon>Fungi</taxon>
        <taxon>Dikarya</taxon>
        <taxon>Basidiomycota</taxon>
        <taxon>Agaricomycotina</taxon>
        <taxon>Agaricomycetes</taxon>
        <taxon>Polyporales</taxon>
        <taxon>Polyporaceae</taxon>
        <taxon>Trametes</taxon>
    </lineage>
</organism>
<evidence type="ECO:0000313" key="1">
    <source>
        <dbReference type="EMBL" id="KAJ2994796.1"/>
    </source>
</evidence>
<comment type="caution">
    <text evidence="1">The sequence shown here is derived from an EMBL/GenBank/DDBJ whole genome shotgun (WGS) entry which is preliminary data.</text>
</comment>
<reference evidence="1" key="1">
    <citation type="submission" date="2022-08" db="EMBL/GenBank/DDBJ databases">
        <title>Genome Sequence of Pycnoporus sanguineus.</title>
        <authorList>
            <person name="Buettner E."/>
        </authorList>
    </citation>
    <scope>NUCLEOTIDE SEQUENCE</scope>
    <source>
        <strain evidence="1">CG-C14</strain>
    </source>
</reference>
<accession>A0ACC1PKQ9</accession>
<dbReference type="EMBL" id="JANSHE010002157">
    <property type="protein sequence ID" value="KAJ2994796.1"/>
    <property type="molecule type" value="Genomic_DNA"/>
</dbReference>
<protein>
    <submittedName>
        <fullName evidence="1">Uncharacterized protein</fullName>
    </submittedName>
</protein>
<evidence type="ECO:0000313" key="2">
    <source>
        <dbReference type="Proteomes" id="UP001144978"/>
    </source>
</evidence>
<dbReference type="Proteomes" id="UP001144978">
    <property type="component" value="Unassembled WGS sequence"/>
</dbReference>